<dbReference type="PATRIC" id="fig|1335757.3.peg.815"/>
<evidence type="ECO:0000256" key="1">
    <source>
        <dbReference type="ARBA" id="ARBA00009924"/>
    </source>
</evidence>
<gene>
    <name evidence="6" type="ORF">SPICUR_04165</name>
</gene>
<organism evidence="6 7">
    <name type="scientific">Spiribacter curvatus</name>
    <dbReference type="NCBI Taxonomy" id="1335757"/>
    <lineage>
        <taxon>Bacteria</taxon>
        <taxon>Pseudomonadati</taxon>
        <taxon>Pseudomonadota</taxon>
        <taxon>Gammaproteobacteria</taxon>
        <taxon>Chromatiales</taxon>
        <taxon>Ectothiorhodospiraceae</taxon>
        <taxon>Spiribacter</taxon>
    </lineage>
</organism>
<dbReference type="InterPro" id="IPR022488">
    <property type="entry name" value="PPK2-related"/>
</dbReference>
<dbReference type="InterPro" id="IPR022486">
    <property type="entry name" value="PPK2_PA0141"/>
</dbReference>
<dbReference type="STRING" id="1335757.SPICUR_04165"/>
<dbReference type="AlphaFoldDB" id="U5T6J7"/>
<keyword evidence="3 4" id="KW-0418">Kinase</keyword>
<dbReference type="HOGENOM" id="CLU_048699_2_0_6"/>
<dbReference type="SUPFAM" id="SSF52540">
    <property type="entry name" value="P-loop containing nucleoside triphosphate hydrolases"/>
    <property type="match status" value="1"/>
</dbReference>
<evidence type="ECO:0000256" key="3">
    <source>
        <dbReference type="ARBA" id="ARBA00022777"/>
    </source>
</evidence>
<dbReference type="Gene3D" id="3.40.50.300">
    <property type="entry name" value="P-loop containing nucleotide triphosphate hydrolases"/>
    <property type="match status" value="1"/>
</dbReference>
<evidence type="ECO:0000313" key="7">
    <source>
        <dbReference type="Proteomes" id="UP000017640"/>
    </source>
</evidence>
<protein>
    <recommendedName>
        <fullName evidence="4">ADP/GDP-polyphosphate phosphotransferase</fullName>
        <ecNumber evidence="4">2.7.4.-</ecNumber>
    </recommendedName>
    <alternativeName>
        <fullName evidence="4">Polyphosphate kinase PPK2</fullName>
    </alternativeName>
</protein>
<feature type="domain" description="Polyphosphate kinase-2-related" evidence="5">
    <location>
        <begin position="29"/>
        <end position="252"/>
    </location>
</feature>
<dbReference type="eggNOG" id="COG2326">
    <property type="taxonomic scope" value="Bacteria"/>
</dbReference>
<evidence type="ECO:0000256" key="2">
    <source>
        <dbReference type="ARBA" id="ARBA00022679"/>
    </source>
</evidence>
<evidence type="ECO:0000313" key="6">
    <source>
        <dbReference type="EMBL" id="AGY91817.1"/>
    </source>
</evidence>
<dbReference type="GO" id="GO:0008976">
    <property type="term" value="F:polyphosphate kinase activity"/>
    <property type="evidence" value="ECO:0007669"/>
    <property type="project" value="UniProtKB-UniRule"/>
</dbReference>
<comment type="function">
    <text evidence="4">Uses inorganic polyphosphate (polyP) as a donor to convert GDP to GTP or ADP to ATP.</text>
</comment>
<sequence>MRYESFLSAIFFHNHPTENSDQPETRMTLSDAAYKRDKRDLQLELLSLQRWVKTTGQRVVIVFEGRDAAGKGGAIKRFMEHLNPRGARVVALEKPTETERGQWYFQRYVEQLPSAGEIVLFDRSWYNRAGVERVMGFCTETEYERFLRQAPVFERLLVEADTWLIKLWFSISRDEQRQRIEARAAHPLKRWKLSPIDREALNRWDDYTAAMNRMFEATDTPVAPWTVIGTDEKKRARLNALRHVLETLPYTGKAPERISAIDPDVVRRASSVAR</sequence>
<dbReference type="Proteomes" id="UP000017640">
    <property type="component" value="Chromosome"/>
</dbReference>
<reference evidence="6 7" key="1">
    <citation type="journal article" date="2013" name="BMC Genomics">
        <title>Genomes of "Spiribacter", a streamlined, successful halophilic bacterium.</title>
        <authorList>
            <person name="Lopez-Perez M."/>
            <person name="Ghai R."/>
            <person name="Leon M.J."/>
            <person name="Rodriguez-Olmos A."/>
            <person name="Copa-Patino J.L."/>
            <person name="Soliveri J."/>
            <person name="Sanchez-Porro C."/>
            <person name="Ventosa A."/>
            <person name="Rodriguez-Valera F."/>
        </authorList>
    </citation>
    <scope>NUCLEOTIDE SEQUENCE [LARGE SCALE GENOMIC DNA]</scope>
    <source>
        <strain evidence="6 7">UAH-SP71</strain>
    </source>
</reference>
<dbReference type="PANTHER" id="PTHR34383:SF1">
    <property type="entry name" value="ADP-POLYPHOSPHATE PHOSPHOTRANSFERASE"/>
    <property type="match status" value="1"/>
</dbReference>
<dbReference type="EMBL" id="CP005990">
    <property type="protein sequence ID" value="AGY91817.1"/>
    <property type="molecule type" value="Genomic_DNA"/>
</dbReference>
<dbReference type="EC" id="2.7.4.-" evidence="4"/>
<evidence type="ECO:0000259" key="5">
    <source>
        <dbReference type="Pfam" id="PF03976"/>
    </source>
</evidence>
<dbReference type="KEGG" id="spiu:SPICUR_04165"/>
<dbReference type="GO" id="GO:0006793">
    <property type="term" value="P:phosphorus metabolic process"/>
    <property type="evidence" value="ECO:0007669"/>
    <property type="project" value="InterPro"/>
</dbReference>
<accession>U5T6J7</accession>
<dbReference type="InterPro" id="IPR027417">
    <property type="entry name" value="P-loop_NTPase"/>
</dbReference>
<comment type="subunit">
    <text evidence="4">Homotetramer.</text>
</comment>
<dbReference type="InterPro" id="IPR016898">
    <property type="entry name" value="Polyphosphate_phosphotransfera"/>
</dbReference>
<dbReference type="NCBIfam" id="TIGR03707">
    <property type="entry name" value="PPK2_P_aer"/>
    <property type="match status" value="1"/>
</dbReference>
<dbReference type="Pfam" id="PF03976">
    <property type="entry name" value="PPK2"/>
    <property type="match status" value="1"/>
</dbReference>
<proteinExistence type="inferred from homology"/>
<keyword evidence="2 4" id="KW-0808">Transferase</keyword>
<name>U5T6J7_9GAMM</name>
<evidence type="ECO:0000256" key="4">
    <source>
        <dbReference type="RuleBase" id="RU369062"/>
    </source>
</evidence>
<comment type="similarity">
    <text evidence="1 4">Belongs to the polyphosphate kinase 2 (PPK2) family. Class I subfamily.</text>
</comment>
<keyword evidence="7" id="KW-1185">Reference proteome</keyword>
<dbReference type="PANTHER" id="PTHR34383">
    <property type="entry name" value="POLYPHOSPHATE:AMP PHOSPHOTRANSFERASE-RELATED"/>
    <property type="match status" value="1"/>
</dbReference>
<dbReference type="PIRSF" id="PIRSF028756">
    <property type="entry name" value="PPK2_prd"/>
    <property type="match status" value="1"/>
</dbReference>